<evidence type="ECO:0000313" key="4">
    <source>
        <dbReference type="Proteomes" id="UP000774570"/>
    </source>
</evidence>
<dbReference type="CDD" id="cd05829">
    <property type="entry name" value="Sortase_F"/>
    <property type="match status" value="1"/>
</dbReference>
<protein>
    <submittedName>
        <fullName evidence="3">Class F sortase</fullName>
    </submittedName>
</protein>
<gene>
    <name evidence="3" type="ORF">K1Y72_08210</name>
</gene>
<evidence type="ECO:0000256" key="2">
    <source>
        <dbReference type="SAM" id="MobiDB-lite"/>
    </source>
</evidence>
<reference evidence="3 4" key="1">
    <citation type="submission" date="2021-07" db="EMBL/GenBank/DDBJ databases">
        <title>Actinomadura sp. PM05-2 isolated from lichen.</title>
        <authorList>
            <person name="Somphong A."/>
            <person name="Phongsopitanun W."/>
            <person name="Tanasupawat S."/>
            <person name="Peongsungnone V."/>
        </authorList>
    </citation>
    <scope>NUCLEOTIDE SEQUENCE [LARGE SCALE GENOMIC DNA]</scope>
    <source>
        <strain evidence="3 4">PM05-2</strain>
    </source>
</reference>
<name>A0ABS7FPQ6_9ACTN</name>
<feature type="compositionally biased region" description="Basic residues" evidence="2">
    <location>
        <begin position="11"/>
        <end position="39"/>
    </location>
</feature>
<dbReference type="InterPro" id="IPR023365">
    <property type="entry name" value="Sortase_dom-sf"/>
</dbReference>
<evidence type="ECO:0000256" key="1">
    <source>
        <dbReference type="ARBA" id="ARBA00022801"/>
    </source>
</evidence>
<dbReference type="InterPro" id="IPR005754">
    <property type="entry name" value="Sortase"/>
</dbReference>
<feature type="compositionally biased region" description="Basic residues" evidence="2">
    <location>
        <begin position="265"/>
        <end position="299"/>
    </location>
</feature>
<dbReference type="Proteomes" id="UP000774570">
    <property type="component" value="Unassembled WGS sequence"/>
</dbReference>
<proteinExistence type="predicted"/>
<dbReference type="SUPFAM" id="SSF63817">
    <property type="entry name" value="Sortase"/>
    <property type="match status" value="1"/>
</dbReference>
<evidence type="ECO:0000313" key="3">
    <source>
        <dbReference type="EMBL" id="MBW8482341.1"/>
    </source>
</evidence>
<dbReference type="EMBL" id="JAIBOA010000004">
    <property type="protein sequence ID" value="MBW8482341.1"/>
    <property type="molecule type" value="Genomic_DNA"/>
</dbReference>
<dbReference type="NCBIfam" id="NF033748">
    <property type="entry name" value="class_F_sortase"/>
    <property type="match status" value="1"/>
</dbReference>
<accession>A0ABS7FPQ6</accession>
<feature type="compositionally biased region" description="Basic and acidic residues" evidence="2">
    <location>
        <begin position="242"/>
        <end position="264"/>
    </location>
</feature>
<keyword evidence="4" id="KW-1185">Reference proteome</keyword>
<feature type="region of interest" description="Disordered" evidence="2">
    <location>
        <begin position="242"/>
        <end position="310"/>
    </location>
</feature>
<keyword evidence="1" id="KW-0378">Hydrolase</keyword>
<organism evidence="3 4">
    <name type="scientific">Actinomadura parmotrematis</name>
    <dbReference type="NCBI Taxonomy" id="2864039"/>
    <lineage>
        <taxon>Bacteria</taxon>
        <taxon>Bacillati</taxon>
        <taxon>Actinomycetota</taxon>
        <taxon>Actinomycetes</taxon>
        <taxon>Streptosporangiales</taxon>
        <taxon>Thermomonosporaceae</taxon>
        <taxon>Actinomadura</taxon>
    </lineage>
</organism>
<feature type="compositionally biased region" description="Basic residues" evidence="2">
    <location>
        <begin position="80"/>
        <end position="101"/>
    </location>
</feature>
<feature type="region of interest" description="Disordered" evidence="2">
    <location>
        <begin position="1"/>
        <end position="121"/>
    </location>
</feature>
<comment type="caution">
    <text evidence="3">The sequence shown here is derived from an EMBL/GenBank/DDBJ whole genome shotgun (WGS) entry which is preliminary data.</text>
</comment>
<dbReference type="InterPro" id="IPR042001">
    <property type="entry name" value="Sortase_F"/>
</dbReference>
<sequence>MVRAHPPGKEHHGHHPLLRGGRRHGRRARLRGRARRRRGRPPEDHRRRLPGVGRRQPGALGDGLRVPAVRPLPQRDLRQGRARGLGRRGRRRVERVRRHRRLPGERPLLRHPLRLPDQGRPPHLRAVGHGAEGRRQAARDDPAAVGRRRWRRPLLVRLRRREADAPRGDARRRRHDHRDLPRPAERVLGVVRRRAALRRDRQRREQVGGQLGLQAVAAVDRQARRAVPRIRVGLLQLAPGADARDGIGRQRGHGDGLRPDDPGGRPRHRRRQHLRDVRGRRRPAARRRGPRPDRRRRPRGAPAARRGARLNRRAAAGALALAAVAPLAACGSDDYSGGPVDPGGTAAPGAARPLPRSLPATIAIPRLGVSAPVTELGLRADGRIETPPLSRPNLAGWWERGPTPGEDGPSVIIGHVDALHRPAVFARLKDLRPGDRVQVKRRDGRTATFAVERVERVAKTDFPGRKVYAERTGYAALRLVTCGGAFDSASGHYRDNVIAYTRMVQA</sequence>
<feature type="region of interest" description="Disordered" evidence="2">
    <location>
        <begin position="161"/>
        <end position="181"/>
    </location>
</feature>
<dbReference type="Pfam" id="PF04203">
    <property type="entry name" value="Sortase"/>
    <property type="match status" value="1"/>
</dbReference>
<dbReference type="Gene3D" id="2.40.260.10">
    <property type="entry name" value="Sortase"/>
    <property type="match status" value="1"/>
</dbReference>